<dbReference type="SUPFAM" id="SSF56214">
    <property type="entry name" value="4'-phosphopantetheinyl transferase"/>
    <property type="match status" value="1"/>
</dbReference>
<dbReference type="Pfam" id="PF01648">
    <property type="entry name" value="ACPS"/>
    <property type="match status" value="1"/>
</dbReference>
<proteinExistence type="predicted"/>
<dbReference type="Proteomes" id="UP000307602">
    <property type="component" value="Unassembled WGS sequence"/>
</dbReference>
<evidence type="ECO:0000313" key="4">
    <source>
        <dbReference type="Proteomes" id="UP000307602"/>
    </source>
</evidence>
<dbReference type="InterPro" id="IPR008278">
    <property type="entry name" value="4-PPantetheinyl_Trfase_dom"/>
</dbReference>
<dbReference type="AlphaFoldDB" id="A0A4V6R477"/>
<evidence type="ECO:0000256" key="1">
    <source>
        <dbReference type="ARBA" id="ARBA00022679"/>
    </source>
</evidence>
<accession>A0A4V6R477</accession>
<dbReference type="EMBL" id="SRSO01000010">
    <property type="protein sequence ID" value="TGV02894.1"/>
    <property type="molecule type" value="Genomic_DNA"/>
</dbReference>
<name>A0A4V6R477_9FLAO</name>
<comment type="caution">
    <text evidence="3">The sequence shown here is derived from an EMBL/GenBank/DDBJ whole genome shotgun (WGS) entry which is preliminary data.</text>
</comment>
<dbReference type="OrthoDB" id="1190494at2"/>
<dbReference type="Gene3D" id="3.90.470.20">
    <property type="entry name" value="4'-phosphopantetheinyl transferase domain"/>
    <property type="match status" value="1"/>
</dbReference>
<organism evidence="3 4">
    <name type="scientific">Flavivirga rizhaonensis</name>
    <dbReference type="NCBI Taxonomy" id="2559571"/>
    <lineage>
        <taxon>Bacteria</taxon>
        <taxon>Pseudomonadati</taxon>
        <taxon>Bacteroidota</taxon>
        <taxon>Flavobacteriia</taxon>
        <taxon>Flavobacteriales</taxon>
        <taxon>Flavobacteriaceae</taxon>
        <taxon>Flavivirga</taxon>
    </lineage>
</organism>
<sequence>MPLYKSISPNSQTTVKIWKIDESYDDLMQSIQLRPESLKRVLGMKSELHQRGFLSVRCLLAEFGYQDSDLFYDEHGKPHLKDGKQISITHSFNFSAVIISDLISGIDIEKQRDKITIIAHKFIDYESDYLNEDDKHYIEKLTAIWCIKESLYKLFATPGLSFKEHCLVIPFSNNDNQTIAWIDYKTKKRRYNIYFFTFEGFTCAYAIF</sequence>
<evidence type="ECO:0000259" key="2">
    <source>
        <dbReference type="Pfam" id="PF01648"/>
    </source>
</evidence>
<protein>
    <submittedName>
        <fullName evidence="3">4'-phosphopantetheinyl transferase superfamily protein</fullName>
    </submittedName>
</protein>
<dbReference type="GO" id="GO:0008897">
    <property type="term" value="F:holo-[acyl-carrier-protein] synthase activity"/>
    <property type="evidence" value="ECO:0007669"/>
    <property type="project" value="InterPro"/>
</dbReference>
<dbReference type="GO" id="GO:0000287">
    <property type="term" value="F:magnesium ion binding"/>
    <property type="evidence" value="ECO:0007669"/>
    <property type="project" value="InterPro"/>
</dbReference>
<feature type="domain" description="4'-phosphopantetheinyl transferase" evidence="2">
    <location>
        <begin position="105"/>
        <end position="183"/>
    </location>
</feature>
<keyword evidence="1 3" id="KW-0808">Transferase</keyword>
<gene>
    <name evidence="3" type="ORF">EM932_09275</name>
</gene>
<dbReference type="InterPro" id="IPR037143">
    <property type="entry name" value="4-PPantetheinyl_Trfase_dom_sf"/>
</dbReference>
<dbReference type="RefSeq" id="WP_135876904.1">
    <property type="nucleotide sequence ID" value="NZ_SRSO01000010.1"/>
</dbReference>
<keyword evidence="4" id="KW-1185">Reference proteome</keyword>
<reference evidence="3 4" key="1">
    <citation type="submission" date="2019-04" db="EMBL/GenBank/DDBJ databases">
        <authorList>
            <person name="Liu A."/>
        </authorList>
    </citation>
    <scope>NUCLEOTIDE SEQUENCE [LARGE SCALE GENOMIC DNA]</scope>
    <source>
        <strain evidence="3 4">RZ03</strain>
    </source>
</reference>
<evidence type="ECO:0000313" key="3">
    <source>
        <dbReference type="EMBL" id="TGV02894.1"/>
    </source>
</evidence>